<organism evidence="1 2">
    <name type="scientific">Colocasia esculenta</name>
    <name type="common">Wild taro</name>
    <name type="synonym">Arum esculentum</name>
    <dbReference type="NCBI Taxonomy" id="4460"/>
    <lineage>
        <taxon>Eukaryota</taxon>
        <taxon>Viridiplantae</taxon>
        <taxon>Streptophyta</taxon>
        <taxon>Embryophyta</taxon>
        <taxon>Tracheophyta</taxon>
        <taxon>Spermatophyta</taxon>
        <taxon>Magnoliopsida</taxon>
        <taxon>Liliopsida</taxon>
        <taxon>Araceae</taxon>
        <taxon>Aroideae</taxon>
        <taxon>Colocasieae</taxon>
        <taxon>Colocasia</taxon>
    </lineage>
</organism>
<comment type="caution">
    <text evidence="1">The sequence shown here is derived from an EMBL/GenBank/DDBJ whole genome shotgun (WGS) entry which is preliminary data.</text>
</comment>
<protein>
    <submittedName>
        <fullName evidence="1">Uncharacterized protein</fullName>
    </submittedName>
</protein>
<name>A0A843TDI2_COLES</name>
<keyword evidence="2" id="KW-1185">Reference proteome</keyword>
<evidence type="ECO:0000313" key="1">
    <source>
        <dbReference type="EMBL" id="MQL68326.1"/>
    </source>
</evidence>
<dbReference type="AlphaFoldDB" id="A0A843TDI2"/>
<accession>A0A843TDI2</accession>
<reference evidence="1" key="1">
    <citation type="submission" date="2017-07" db="EMBL/GenBank/DDBJ databases">
        <title>Taro Niue Genome Assembly and Annotation.</title>
        <authorList>
            <person name="Atibalentja N."/>
            <person name="Keating K."/>
            <person name="Fields C.J."/>
        </authorList>
    </citation>
    <scope>NUCLEOTIDE SEQUENCE</scope>
    <source>
        <strain evidence="1">Niue_2</strain>
        <tissue evidence="1">Leaf</tissue>
    </source>
</reference>
<feature type="non-terminal residue" evidence="1">
    <location>
        <position position="85"/>
    </location>
</feature>
<dbReference type="Proteomes" id="UP000652761">
    <property type="component" value="Unassembled WGS sequence"/>
</dbReference>
<gene>
    <name evidence="1" type="ORF">Taro_000656</name>
</gene>
<proteinExistence type="predicted"/>
<dbReference type="EMBL" id="NMUH01000012">
    <property type="protein sequence ID" value="MQL68326.1"/>
    <property type="molecule type" value="Genomic_DNA"/>
</dbReference>
<evidence type="ECO:0000313" key="2">
    <source>
        <dbReference type="Proteomes" id="UP000652761"/>
    </source>
</evidence>
<sequence length="85" mass="9225">MIISCTNGLSVKFSGSHIFVLVVSTLDQVRSTLDPVSSRSVCQTETAEMGQQVDTRSGQVDTLRLKVKIVNFSVHVAAWDLGDLT</sequence>